<sequence>MNDRLPILLGLVERDGDPVYQVAIEDRRVRREVARTGFLLYALENFLKRHVDPSLPLPVRLHGQVSHDRAWIEVVSETGTRRRYIVEADWPQKQEEDHEN</sequence>
<comment type="caution">
    <text evidence="1">The sequence shown here is derived from an EMBL/GenBank/DDBJ whole genome shotgun (WGS) entry which is preliminary data.</text>
</comment>
<name>A0A7V2AZV3_RHOMR</name>
<organism evidence="1">
    <name type="scientific">Rhodothermus marinus</name>
    <name type="common">Rhodothermus obamensis</name>
    <dbReference type="NCBI Taxonomy" id="29549"/>
    <lineage>
        <taxon>Bacteria</taxon>
        <taxon>Pseudomonadati</taxon>
        <taxon>Rhodothermota</taxon>
        <taxon>Rhodothermia</taxon>
        <taxon>Rhodothermales</taxon>
        <taxon>Rhodothermaceae</taxon>
        <taxon>Rhodothermus</taxon>
    </lineage>
</organism>
<reference evidence="1" key="1">
    <citation type="journal article" date="2020" name="mSystems">
        <title>Genome- and Community-Level Interaction Insights into Carbon Utilization and Element Cycling Functions of Hydrothermarchaeota in Hydrothermal Sediment.</title>
        <authorList>
            <person name="Zhou Z."/>
            <person name="Liu Y."/>
            <person name="Xu W."/>
            <person name="Pan J."/>
            <person name="Luo Z.H."/>
            <person name="Li M."/>
        </authorList>
    </citation>
    <scope>NUCLEOTIDE SEQUENCE [LARGE SCALE GENOMIC DNA]</scope>
    <source>
        <strain evidence="1">SpSt-143</strain>
    </source>
</reference>
<evidence type="ECO:0000313" key="1">
    <source>
        <dbReference type="EMBL" id="HER95671.1"/>
    </source>
</evidence>
<dbReference type="EMBL" id="DSGB01000004">
    <property type="protein sequence ID" value="HER95671.1"/>
    <property type="molecule type" value="Genomic_DNA"/>
</dbReference>
<gene>
    <name evidence="1" type="ORF">ENO59_04025</name>
</gene>
<proteinExistence type="predicted"/>
<accession>A0A7V2AZV3</accession>
<protein>
    <submittedName>
        <fullName evidence="1">Uncharacterized protein</fullName>
    </submittedName>
</protein>
<dbReference type="AlphaFoldDB" id="A0A7V2AZV3"/>